<dbReference type="RefSeq" id="WP_067631896.1">
    <property type="nucleotide sequence ID" value="NZ_CP013213.1"/>
</dbReference>
<feature type="active site" description="Proton acceptor" evidence="12">
    <location>
        <position position="254"/>
    </location>
</feature>
<comment type="similarity">
    <text evidence="1">Belongs to the carbohydrate kinase pfkB family.</text>
</comment>
<evidence type="ECO:0000313" key="14">
    <source>
        <dbReference type="EMBL" id="AMC93282.1"/>
    </source>
</evidence>
<accession>A0A0X8GZH4</accession>
<comment type="similarity">
    <text evidence="12">Belongs to the carbohydrate kinase PfkB family. Ribokinase subfamily.</text>
</comment>
<keyword evidence="12" id="KW-0963">Cytoplasm</keyword>
<feature type="binding site" evidence="12">
    <location>
        <begin position="11"/>
        <end position="13"/>
    </location>
    <ligand>
        <name>substrate</name>
    </ligand>
</feature>
<reference evidence="14 15" key="1">
    <citation type="submission" date="2015-10" db="EMBL/GenBank/DDBJ databases">
        <title>Erysipelothrix larvae sp. LV19 isolated from the larval gut of the rhinoceros beetle, Trypoxylus dichotomus.</title>
        <authorList>
            <person name="Lim S."/>
            <person name="Kim B.-C."/>
        </authorList>
    </citation>
    <scope>NUCLEOTIDE SEQUENCE [LARGE SCALE GENOMIC DNA]</scope>
    <source>
        <strain evidence="14 15">LV19</strain>
    </source>
</reference>
<dbReference type="PROSITE" id="PS00583">
    <property type="entry name" value="PFKB_KINASES_1"/>
    <property type="match status" value="1"/>
</dbReference>
<dbReference type="InterPro" id="IPR011611">
    <property type="entry name" value="PfkB_dom"/>
</dbReference>
<dbReference type="SUPFAM" id="SSF53613">
    <property type="entry name" value="Ribokinase-like"/>
    <property type="match status" value="1"/>
</dbReference>
<dbReference type="PANTHER" id="PTHR10584:SF166">
    <property type="entry name" value="RIBOKINASE"/>
    <property type="match status" value="1"/>
</dbReference>
<keyword evidence="9 12" id="KW-0460">Magnesium</keyword>
<evidence type="ECO:0000256" key="5">
    <source>
        <dbReference type="ARBA" id="ARBA00022723"/>
    </source>
</evidence>
<dbReference type="Proteomes" id="UP000063781">
    <property type="component" value="Chromosome"/>
</dbReference>
<comment type="caution">
    <text evidence="12">Lacks conserved residue(s) required for the propagation of feature annotation.</text>
</comment>
<feature type="binding site" evidence="12">
    <location>
        <position position="289"/>
    </location>
    <ligand>
        <name>K(+)</name>
        <dbReference type="ChEBI" id="CHEBI:29103"/>
    </ligand>
</feature>
<feature type="binding site" evidence="12">
    <location>
        <position position="248"/>
    </location>
    <ligand>
        <name>K(+)</name>
        <dbReference type="ChEBI" id="CHEBI:29103"/>
    </ligand>
</feature>
<evidence type="ECO:0000256" key="8">
    <source>
        <dbReference type="ARBA" id="ARBA00022840"/>
    </source>
</evidence>
<dbReference type="GO" id="GO:0005737">
    <property type="term" value="C:cytoplasm"/>
    <property type="evidence" value="ECO:0007669"/>
    <property type="project" value="UniProtKB-SubCell"/>
</dbReference>
<evidence type="ECO:0000256" key="7">
    <source>
        <dbReference type="ARBA" id="ARBA00022777"/>
    </source>
</evidence>
<feature type="binding site" evidence="12">
    <location>
        <position position="139"/>
    </location>
    <ligand>
        <name>substrate</name>
    </ligand>
</feature>
<dbReference type="AlphaFoldDB" id="A0A0X8GZH4"/>
<dbReference type="GO" id="GO:0004747">
    <property type="term" value="F:ribokinase activity"/>
    <property type="evidence" value="ECO:0007669"/>
    <property type="project" value="UniProtKB-UniRule"/>
</dbReference>
<dbReference type="UniPathway" id="UPA00916">
    <property type="reaction ID" value="UER00889"/>
</dbReference>
<keyword evidence="5 12" id="KW-0479">Metal-binding</keyword>
<dbReference type="KEGG" id="erl:AOC36_04630"/>
<keyword evidence="15" id="KW-1185">Reference proteome</keyword>
<keyword evidence="7 12" id="KW-0418">Kinase</keyword>
<dbReference type="Gene3D" id="3.40.1190.20">
    <property type="match status" value="1"/>
</dbReference>
<dbReference type="InterPro" id="IPR002139">
    <property type="entry name" value="Ribo/fructo_kinase"/>
</dbReference>
<dbReference type="PANTHER" id="PTHR10584">
    <property type="entry name" value="SUGAR KINASE"/>
    <property type="match status" value="1"/>
</dbReference>
<evidence type="ECO:0000256" key="10">
    <source>
        <dbReference type="ARBA" id="ARBA00022958"/>
    </source>
</evidence>
<evidence type="ECO:0000259" key="13">
    <source>
        <dbReference type="Pfam" id="PF00294"/>
    </source>
</evidence>
<evidence type="ECO:0000256" key="1">
    <source>
        <dbReference type="ARBA" id="ARBA00005380"/>
    </source>
</evidence>
<feature type="binding site" evidence="12">
    <location>
        <position position="287"/>
    </location>
    <ligand>
        <name>K(+)</name>
        <dbReference type="ChEBI" id="CHEBI:29103"/>
    </ligand>
</feature>
<sequence>MKKIVVIGSVNQDISLTMRNLPSEGDTVIAQSIKYNGGGKGANQAVSLNRMGSNTTFICAVGNDENGTQLVDNLVKDGIHVIPIAKEDESTGFAIIAVDSSGKNNIIVYPGANYALNSEDIMSLKEELQDASYCVLQFELQLPVIETVLECCKSMNIPVVLNPAPYHPDFDLEWLKNVEYFIPNENEFCSLFDDKQDALNLDDIKERARKLCKQYDLKIIVTLGSIGSVYIDQETDHFVASYKVNAIDTTAAGDTYIGAFVSRIDCGDTVLDAMKFATKASSLTVSTKGAQESIPYLKQMV</sequence>
<feature type="domain" description="Carbohydrate kinase PfkB" evidence="13">
    <location>
        <begin position="1"/>
        <end position="295"/>
    </location>
</feature>
<comment type="cofactor">
    <cofactor evidence="12">
        <name>Mg(2+)</name>
        <dbReference type="ChEBI" id="CHEBI:18420"/>
    </cofactor>
    <text evidence="12">Requires a divalent cation, most likely magnesium in vivo, as an electrophilic catalyst to aid phosphoryl group transfer. It is the chelate of the metal and the nucleotide that is the actual substrate.</text>
</comment>
<comment type="subunit">
    <text evidence="12">Homodimer.</text>
</comment>
<comment type="pathway">
    <text evidence="12">Carbohydrate metabolism; D-ribose degradation; D-ribose 5-phosphate from beta-D-ribopyranose: step 2/2.</text>
</comment>
<keyword evidence="6 12" id="KW-0547">Nucleotide-binding</keyword>
<keyword evidence="11 12" id="KW-0119">Carbohydrate metabolism</keyword>
<dbReference type="InterPro" id="IPR029056">
    <property type="entry name" value="Ribokinase-like"/>
</dbReference>
<dbReference type="NCBIfam" id="TIGR02152">
    <property type="entry name" value="D_ribokin_bact"/>
    <property type="match status" value="1"/>
</dbReference>
<dbReference type="GO" id="GO:0019303">
    <property type="term" value="P:D-ribose catabolic process"/>
    <property type="evidence" value="ECO:0007669"/>
    <property type="project" value="UniProtKB-UniRule"/>
</dbReference>
<comment type="subcellular location">
    <subcellularLocation>
        <location evidence="12">Cytoplasm</location>
    </subcellularLocation>
</comment>
<proteinExistence type="inferred from homology"/>
<gene>
    <name evidence="12" type="primary">rbsK</name>
    <name evidence="14" type="ORF">AOC36_04630</name>
</gene>
<evidence type="ECO:0000313" key="15">
    <source>
        <dbReference type="Proteomes" id="UP000063781"/>
    </source>
</evidence>
<comment type="catalytic activity">
    <reaction evidence="12">
        <text>D-ribose + ATP = D-ribose 5-phosphate + ADP + H(+)</text>
        <dbReference type="Rhea" id="RHEA:13697"/>
        <dbReference type="ChEBI" id="CHEBI:15378"/>
        <dbReference type="ChEBI" id="CHEBI:30616"/>
        <dbReference type="ChEBI" id="CHEBI:47013"/>
        <dbReference type="ChEBI" id="CHEBI:78346"/>
        <dbReference type="ChEBI" id="CHEBI:456216"/>
        <dbReference type="EC" id="2.7.1.15"/>
    </reaction>
</comment>
<evidence type="ECO:0000256" key="11">
    <source>
        <dbReference type="ARBA" id="ARBA00023277"/>
    </source>
</evidence>
<evidence type="ECO:0000256" key="4">
    <source>
        <dbReference type="ARBA" id="ARBA00022679"/>
    </source>
</evidence>
<feature type="binding site" evidence="12">
    <location>
        <begin position="253"/>
        <end position="254"/>
    </location>
    <ligand>
        <name>ATP</name>
        <dbReference type="ChEBI" id="CHEBI:30616"/>
    </ligand>
</feature>
<keyword evidence="8 12" id="KW-0067">ATP-binding</keyword>
<dbReference type="InterPro" id="IPR011877">
    <property type="entry name" value="Ribokinase"/>
</dbReference>
<feature type="binding site" evidence="12">
    <location>
        <position position="293"/>
    </location>
    <ligand>
        <name>K(+)</name>
        <dbReference type="ChEBI" id="CHEBI:29103"/>
    </ligand>
</feature>
<keyword evidence="10 12" id="KW-0630">Potassium</keyword>
<dbReference type="PRINTS" id="PR00990">
    <property type="entry name" value="RIBOKINASE"/>
</dbReference>
<evidence type="ECO:0000256" key="3">
    <source>
        <dbReference type="ARBA" id="ARBA00016943"/>
    </source>
</evidence>
<dbReference type="GO" id="GO:0005524">
    <property type="term" value="F:ATP binding"/>
    <property type="evidence" value="ECO:0007669"/>
    <property type="project" value="UniProtKB-UniRule"/>
</dbReference>
<dbReference type="CDD" id="cd01174">
    <property type="entry name" value="ribokinase"/>
    <property type="match status" value="1"/>
</dbReference>
<dbReference type="STRING" id="1514105.AOC36_04630"/>
<feature type="binding site" evidence="12">
    <location>
        <position position="184"/>
    </location>
    <ligand>
        <name>ATP</name>
        <dbReference type="ChEBI" id="CHEBI:30616"/>
    </ligand>
</feature>
<feature type="binding site" evidence="12">
    <location>
        <position position="284"/>
    </location>
    <ligand>
        <name>K(+)</name>
        <dbReference type="ChEBI" id="CHEBI:29103"/>
    </ligand>
</feature>
<feature type="binding site" evidence="12">
    <location>
        <position position="254"/>
    </location>
    <ligand>
        <name>substrate</name>
    </ligand>
</feature>
<evidence type="ECO:0000256" key="9">
    <source>
        <dbReference type="ARBA" id="ARBA00022842"/>
    </source>
</evidence>
<name>A0A0X8GZH4_9FIRM</name>
<protein>
    <recommendedName>
        <fullName evidence="3 12">Ribokinase</fullName>
        <shortName evidence="12">RK</shortName>
        <ecNumber evidence="2 12">2.7.1.15</ecNumber>
    </recommendedName>
</protein>
<dbReference type="InterPro" id="IPR002173">
    <property type="entry name" value="Carboh/pur_kinase_PfkB_CS"/>
</dbReference>
<dbReference type="GO" id="GO:0046872">
    <property type="term" value="F:metal ion binding"/>
    <property type="evidence" value="ECO:0007669"/>
    <property type="project" value="UniProtKB-KW"/>
</dbReference>
<dbReference type="PROSITE" id="PS00584">
    <property type="entry name" value="PFKB_KINASES_2"/>
    <property type="match status" value="1"/>
</dbReference>
<organism evidence="14 15">
    <name type="scientific">Erysipelothrix larvae</name>
    <dbReference type="NCBI Taxonomy" id="1514105"/>
    <lineage>
        <taxon>Bacteria</taxon>
        <taxon>Bacillati</taxon>
        <taxon>Bacillota</taxon>
        <taxon>Erysipelotrichia</taxon>
        <taxon>Erysipelotrichales</taxon>
        <taxon>Erysipelotrichaceae</taxon>
        <taxon>Erysipelothrix</taxon>
    </lineage>
</organism>
<evidence type="ECO:0000256" key="12">
    <source>
        <dbReference type="HAMAP-Rule" id="MF_01987"/>
    </source>
</evidence>
<comment type="function">
    <text evidence="12">Catalyzes the phosphorylation of ribose at O-5 in a reaction requiring ATP and magnesium. The resulting D-ribose-5-phosphate can then be used either for sythesis of nucleotides, histidine, and tryptophan, or as a component of the pentose phosphate pathway.</text>
</comment>
<evidence type="ECO:0000256" key="6">
    <source>
        <dbReference type="ARBA" id="ARBA00022741"/>
    </source>
</evidence>
<feature type="binding site" evidence="12">
    <location>
        <position position="250"/>
    </location>
    <ligand>
        <name>K(+)</name>
        <dbReference type="ChEBI" id="CHEBI:29103"/>
    </ligand>
</feature>
<dbReference type="OrthoDB" id="9775849at2"/>
<feature type="binding site" evidence="12">
    <location>
        <begin position="39"/>
        <end position="43"/>
    </location>
    <ligand>
        <name>substrate</name>
    </ligand>
</feature>
<dbReference type="EC" id="2.7.1.15" evidence="2 12"/>
<dbReference type="HAMAP" id="MF_01987">
    <property type="entry name" value="Ribokinase"/>
    <property type="match status" value="1"/>
</dbReference>
<comment type="activity regulation">
    <text evidence="12">Activated by a monovalent cation that binds near, but not in, the active site. The most likely occupant of the site in vivo is potassium. Ion binding induces a conformational change that may alter substrate affinity.</text>
</comment>
<feature type="binding site" evidence="12">
    <location>
        <begin position="222"/>
        <end position="227"/>
    </location>
    <ligand>
        <name>ATP</name>
        <dbReference type="ChEBI" id="CHEBI:30616"/>
    </ligand>
</feature>
<dbReference type="EMBL" id="CP013213">
    <property type="protein sequence ID" value="AMC93282.1"/>
    <property type="molecule type" value="Genomic_DNA"/>
</dbReference>
<dbReference type="Pfam" id="PF00294">
    <property type="entry name" value="PfkB"/>
    <property type="match status" value="1"/>
</dbReference>
<evidence type="ECO:0000256" key="2">
    <source>
        <dbReference type="ARBA" id="ARBA00012035"/>
    </source>
</evidence>
<keyword evidence="4 12" id="KW-0808">Transferase</keyword>